<comment type="caution">
    <text evidence="5">The sequence shown here is derived from an EMBL/GenBank/DDBJ whole genome shotgun (WGS) entry which is preliminary data.</text>
</comment>
<keyword evidence="3" id="KW-0472">Membrane</keyword>
<keyword evidence="1" id="KW-1188">Viral release from host cell</keyword>
<dbReference type="Gene3D" id="1.20.120.20">
    <property type="entry name" value="Apolipoprotein"/>
    <property type="match status" value="1"/>
</dbReference>
<keyword evidence="3" id="KW-1133">Transmembrane helix</keyword>
<name>A0A3N9P878_9BACL</name>
<organism evidence="5 6">
    <name type="scientific">Paenibacillus rhizophilus</name>
    <dbReference type="NCBI Taxonomy" id="1850366"/>
    <lineage>
        <taxon>Bacteria</taxon>
        <taxon>Bacillati</taxon>
        <taxon>Bacillota</taxon>
        <taxon>Bacilli</taxon>
        <taxon>Bacillales</taxon>
        <taxon>Paenibacillaceae</taxon>
        <taxon>Paenibacillus</taxon>
    </lineage>
</organism>
<dbReference type="Proteomes" id="UP000282529">
    <property type="component" value="Unassembled WGS sequence"/>
</dbReference>
<keyword evidence="6" id="KW-1185">Reference proteome</keyword>
<dbReference type="PANTHER" id="PTHR37813">
    <property type="entry name" value="FELS-2 PROPHAGE PROTEIN"/>
    <property type="match status" value="1"/>
</dbReference>
<evidence type="ECO:0000313" key="6">
    <source>
        <dbReference type="Proteomes" id="UP000282529"/>
    </source>
</evidence>
<dbReference type="EMBL" id="RQPI01000004">
    <property type="protein sequence ID" value="RQW11845.1"/>
    <property type="molecule type" value="Genomic_DNA"/>
</dbReference>
<evidence type="ECO:0000256" key="2">
    <source>
        <dbReference type="SAM" id="MobiDB-lite"/>
    </source>
</evidence>
<evidence type="ECO:0000256" key="1">
    <source>
        <dbReference type="ARBA" id="ARBA00022612"/>
    </source>
</evidence>
<dbReference type="RefSeq" id="WP_124695255.1">
    <property type="nucleotide sequence ID" value="NZ_JBHUFE010000039.1"/>
</dbReference>
<evidence type="ECO:0000313" key="5">
    <source>
        <dbReference type="EMBL" id="RQW11845.1"/>
    </source>
</evidence>
<keyword evidence="3" id="KW-0812">Transmembrane</keyword>
<evidence type="ECO:0000256" key="3">
    <source>
        <dbReference type="SAM" id="Phobius"/>
    </source>
</evidence>
<feature type="domain" description="Phage tail tape measure protein" evidence="4">
    <location>
        <begin position="95"/>
        <end position="292"/>
    </location>
</feature>
<dbReference type="InterPro" id="IPR010090">
    <property type="entry name" value="Phage_tape_meas"/>
</dbReference>
<evidence type="ECO:0000259" key="4">
    <source>
        <dbReference type="Pfam" id="PF10145"/>
    </source>
</evidence>
<dbReference type="Pfam" id="PF10145">
    <property type="entry name" value="PhageMin_Tail"/>
    <property type="match status" value="1"/>
</dbReference>
<proteinExistence type="predicted"/>
<accession>A0A3N9P878</accession>
<reference evidence="5 6" key="1">
    <citation type="submission" date="2018-11" db="EMBL/GenBank/DDBJ databases">
        <title>Genome sequence of strain 7197.</title>
        <authorList>
            <person name="Gao J."/>
            <person name="Sun J."/>
        </authorList>
    </citation>
    <scope>NUCLEOTIDE SEQUENCE [LARGE SCALE GENOMIC DNA]</scope>
    <source>
        <strain evidence="5 6">7197</strain>
    </source>
</reference>
<dbReference type="PANTHER" id="PTHR37813:SF1">
    <property type="entry name" value="FELS-2 PROPHAGE PROTEIN"/>
    <property type="match status" value="1"/>
</dbReference>
<dbReference type="OrthoDB" id="90760at2"/>
<sequence length="858" mass="91133">MAGGIIDSLMYAVGFKLNTKGLKDGDKKIKGLTASVTRLGIAAGATLGAAAIGIGTAAINAAGKFESAMTSMQNATGMTAQQLEETKGIAKDLYAQNYGESWDDLGQSIASVKQITGMTGGALEGATKNAIALRNTFGYEVPESIRTADTLMKNFGVTSDQAFSLIAQGKQNGLDFSGEMLDSLNEYSTQFKSLGFNANQMFDTLAAGSASGAFNLDKVGDAVKEFNLRARDITNKATLEGFKMLGFDAQKMVATFAKGGPAAQKAFTQVVQGIKSAKDPMRQNQIATDLFGTQFEDLQAGVITAMGSARNQFDMTRDAMGKLNATKFTSIWQVFGFLGRQIETYLLIPIGEKLLPYLDMFGQWVTSHQAEISAFGSLIADKVGAGIGIVVHWVQLALPYLKQFGSIAGPMLGQLADKAQELWTAIQPVAIMIGKQLVQAAVDLWPEIQNIASQMAGVAVEVYKWEPFIPIVSGIAAAFLTYKTYMFGVAAATKAVTTAQKIGAAVTKGFAAAQAALNAVMAMNPILLITMALVGLVVGLTIAYKRSDKFRAFVDKMWKGIRSAASATLNFFKVTVPKAFQTAFDAVTGFLKRWGVVILAGLAGPLFLMAALVYKYWDQIKAATIKVFSAIGAWLGSVWSGIKSTIFNAASAIWVRVTTAWKNIKTSISSAMAGIKGIMSTAWNGIVSAVDGVGQGIVSRLSGAWSSVKSSFSSAVNWIINKFNGMLSSLNGISIKNPLTGKEIAGVNIPLIPMIDGSHKNGLSRVPFDGYIAQLHKDEGVLTAEENKARLSPESAPARSSAGGTQPVIKMPAVNLNINIAGNADEKTARQIGDIVDEKVRDIIESVLRAHGLEVEYG</sequence>
<feature type="transmembrane region" description="Helical" evidence="3">
    <location>
        <begin position="526"/>
        <end position="544"/>
    </location>
</feature>
<feature type="transmembrane region" description="Helical" evidence="3">
    <location>
        <begin position="594"/>
        <end position="617"/>
    </location>
</feature>
<gene>
    <name evidence="5" type="ORF">EH198_09215</name>
</gene>
<dbReference type="AlphaFoldDB" id="A0A3N9P878"/>
<feature type="region of interest" description="Disordered" evidence="2">
    <location>
        <begin position="786"/>
        <end position="805"/>
    </location>
</feature>
<protein>
    <recommendedName>
        <fullName evidence="4">Phage tail tape measure protein domain-containing protein</fullName>
    </recommendedName>
</protein>